<feature type="compositionally biased region" description="Polar residues" evidence="1">
    <location>
        <begin position="925"/>
        <end position="941"/>
    </location>
</feature>
<dbReference type="Proteomes" id="UP000602653">
    <property type="component" value="Chromosome"/>
</dbReference>
<evidence type="ECO:0000256" key="1">
    <source>
        <dbReference type="SAM" id="MobiDB-lite"/>
    </source>
</evidence>
<evidence type="ECO:0000313" key="5">
    <source>
        <dbReference type="Proteomes" id="UP000602653"/>
    </source>
</evidence>
<dbReference type="RefSeq" id="WP_204424661.1">
    <property type="nucleotide sequence ID" value="NZ_CP070228.1"/>
</dbReference>
<feature type="domain" description="DUF6923" evidence="3">
    <location>
        <begin position="351"/>
        <end position="506"/>
    </location>
</feature>
<dbReference type="EMBL" id="CP070228">
    <property type="protein sequence ID" value="QRV02298.1"/>
    <property type="molecule type" value="Genomic_DNA"/>
</dbReference>
<feature type="transmembrane region" description="Helical" evidence="2">
    <location>
        <begin position="1174"/>
        <end position="1193"/>
    </location>
</feature>
<protein>
    <recommendedName>
        <fullName evidence="3">DUF6923 domain-containing protein</fullName>
    </recommendedName>
</protein>
<evidence type="ECO:0000313" key="4">
    <source>
        <dbReference type="EMBL" id="QRV02298.1"/>
    </source>
</evidence>
<dbReference type="InterPro" id="IPR054215">
    <property type="entry name" value="DUF6923"/>
</dbReference>
<proteinExistence type="predicted"/>
<gene>
    <name evidence="4" type="ORF">JTE88_00605</name>
</gene>
<dbReference type="InterPro" id="IPR013783">
    <property type="entry name" value="Ig-like_fold"/>
</dbReference>
<organism evidence="4 5">
    <name type="scientific">Arcanobacterium phocisimile</name>
    <dbReference type="NCBI Taxonomy" id="1302235"/>
    <lineage>
        <taxon>Bacteria</taxon>
        <taxon>Bacillati</taxon>
        <taxon>Actinomycetota</taxon>
        <taxon>Actinomycetes</taxon>
        <taxon>Actinomycetales</taxon>
        <taxon>Actinomycetaceae</taxon>
        <taxon>Arcanobacterium</taxon>
    </lineage>
</organism>
<feature type="region of interest" description="Disordered" evidence="1">
    <location>
        <begin position="925"/>
        <end position="948"/>
    </location>
</feature>
<accession>A0ABX7IGP3</accession>
<dbReference type="Gene3D" id="2.60.40.10">
    <property type="entry name" value="Immunoglobulins"/>
    <property type="match status" value="1"/>
</dbReference>
<dbReference type="Pfam" id="PF21959">
    <property type="entry name" value="DUF6923"/>
    <property type="match status" value="2"/>
</dbReference>
<reference evidence="4 5" key="1">
    <citation type="submission" date="2021-02" db="EMBL/GenBank/DDBJ databases">
        <title>Complete Genome Sequence of Arcanobacterium phocisimile strain DSM 26142T from a harbour seal.</title>
        <authorList>
            <person name="Borowiak M."/>
            <person name="Alssahen M."/>
            <person name="Malorny B."/>
            <person name="Laemmler C."/>
            <person name="Siebert U."/>
            <person name="Ploetz M."/>
            <person name="Abdulmawjood A."/>
        </authorList>
    </citation>
    <scope>NUCLEOTIDE SEQUENCE [LARGE SCALE GENOMIC DNA]</scope>
    <source>
        <strain evidence="4 5">DSM 26142</strain>
    </source>
</reference>
<keyword evidence="2" id="KW-1133">Transmembrane helix</keyword>
<keyword evidence="2" id="KW-0472">Membrane</keyword>
<evidence type="ECO:0000256" key="2">
    <source>
        <dbReference type="SAM" id="Phobius"/>
    </source>
</evidence>
<sequence length="1199" mass="131326">MKQVRKRNIITSLFTVTGVLLSSLNLLPSTNNGYLLMGSTKAEAATFTKGFDPQEKKSEVLSTKSDTVKVVNANDWWKNGKCNAGIVDISFYAPANINISEIIITRPGLPHLTIEVPPVDNWKGRANTIKVADYKRMFSSSYEPTWDDIKKTTHYTVTDNADPSKKTVQYAIHQDLTIEKGQYVTIENALSYCSAYPPGTTQPLSIKLVGKVQAGGFCEDRARYSQPAIFAGGSGERKLSRPSIGSLKEIAAKYTTKTRVPLLYYSPIDATDERYLGFVANENYPQNRILARLESYKDSHGDPVDASKVVSKEGPRTLSAEEKRNGVSTYVTAAIPDAQSRDRSQLFRQIPGQSSFNTIGKETGWVVNALAYNPEDNWLYGISQGRVGNHSSPYSEPAGYQGKFYTITKDDPCFPAGHLLQIHPVTGEVKNLGRVTAPGTNNYAFQGKENTTTPNDLWGGINVGTFTKNGQYVVSNASTSGTGALYSVNINNVTAQPINNAQKWINTSKRLTSDWWPDSFLRGPDYGRNKDRSGRAWSEDYTPLYVPEQANNGFTKKQHIAGDYIWGIQNGWNSDVAKDVKKVFIERINTLDGTVHRWDISGLRTRAGQSIPSGHQWGKAWAAGNSILGFGTASSGATADQIQIQITNPESNNPAFSLVSRDSLAPKSYNSNGTSSISVDENVVDLEIRKTRKDISETEVIWDIEVKNVSKDTTSSGFIAYDTIPKDFVVTELQSNNSSTPIPAGTTNKSFSVGNWSAYVGTPIANGNTVVEAIHGQLEPGNSAILTIKATRKNNSLPTDCVENVAGVIGFDRDPNTKHVTVDNSGLDEFGNKTNGEYGDVDRYRKDKDGKLREYGDITSDNYCKASITVEKRIVEPGQEKTEHDQRTFPADANTAGWEFTTNSGEQKVLLDGLEGKTFTDANLQERTPQSQSVLKTSNGTESDKKGTAKWLVKSSADVKDVSLTESQQEGFSLVKQTDIKNAKCTYTTGIGTTPKNLEFTNVESPSNPGVKFNIPFNKRKGADITCVFDNAKLENKGKVTVKKAEYDPKMDKPTVLENLGGAEFSVYAANTDKSSPDYTKVLHSIKYEENQEDHGLSFEVKPGQTYFLVETKAPTGLSLLPQPLKLETYLDNDAVKVRTDNTLSGTVQGQDNSITITVNDVKTGNLPRSGGPGISLFGILALGLFGVTTTLIRRQHNV</sequence>
<name>A0ABX7IGP3_9ACTO</name>
<keyword evidence="2" id="KW-0812">Transmembrane</keyword>
<feature type="domain" description="DUF6923" evidence="3">
    <location>
        <begin position="561"/>
        <end position="676"/>
    </location>
</feature>
<evidence type="ECO:0000259" key="3">
    <source>
        <dbReference type="Pfam" id="PF21959"/>
    </source>
</evidence>
<keyword evidence="5" id="KW-1185">Reference proteome</keyword>